<sequence length="272" mass="30252">MPSSLIIVALAAAWLVVLVPMIARKRQEIAQTNDSALAARVVRSGGPHHEWRKEFAMSGSSNSGGEVPADDEDLVDDDSYDYDDYDEDLDAEDEPAPEPTRPVADENSGRGGRRYRPGRGGFDPEAAEIAARAKYAHRQRVVLGLLLVALVTGVLAGFLWPMVWWAHGAVDLLLVGYLAYLRRQVRIEEEIRQRRLARYNASVRRVRASEQALDDVEVVAREPREVAGAERRPVPTSRMRRQAVVVDLDDEDPAFHELAEPGPPPYRRAAGE</sequence>
<dbReference type="AlphaFoldDB" id="A0A2T0M0A9"/>
<keyword evidence="2" id="KW-0472">Membrane</keyword>
<reference evidence="3 4" key="1">
    <citation type="submission" date="2018-03" db="EMBL/GenBank/DDBJ databases">
        <title>Genomic Encyclopedia of Type Strains, Phase III (KMG-III): the genomes of soil and plant-associated and newly described type strains.</title>
        <authorList>
            <person name="Whitman W."/>
        </authorList>
    </citation>
    <scope>NUCLEOTIDE SEQUENCE [LARGE SCALE GENOMIC DNA]</scope>
    <source>
        <strain evidence="3 4">CGMCC 4.7125</strain>
    </source>
</reference>
<dbReference type="RefSeq" id="WP_106177166.1">
    <property type="nucleotide sequence ID" value="NZ_PVNH01000002.1"/>
</dbReference>
<dbReference type="InterPro" id="IPR053779">
    <property type="entry name" value="GlpR"/>
</dbReference>
<proteinExistence type="predicted"/>
<dbReference type="EMBL" id="PVNH01000002">
    <property type="protein sequence ID" value="PRX50043.1"/>
    <property type="molecule type" value="Genomic_DNA"/>
</dbReference>
<feature type="region of interest" description="Disordered" evidence="1">
    <location>
        <begin position="56"/>
        <end position="121"/>
    </location>
</feature>
<name>A0A2T0M0A9_9PSEU</name>
<evidence type="ECO:0000256" key="1">
    <source>
        <dbReference type="SAM" id="MobiDB-lite"/>
    </source>
</evidence>
<protein>
    <submittedName>
        <fullName evidence="3">Uncharacterized protein</fullName>
    </submittedName>
</protein>
<dbReference type="Proteomes" id="UP000238362">
    <property type="component" value="Unassembled WGS sequence"/>
</dbReference>
<keyword evidence="4" id="KW-1185">Reference proteome</keyword>
<evidence type="ECO:0000313" key="3">
    <source>
        <dbReference type="EMBL" id="PRX50043.1"/>
    </source>
</evidence>
<feature type="compositionally biased region" description="Acidic residues" evidence="1">
    <location>
        <begin position="68"/>
        <end position="96"/>
    </location>
</feature>
<evidence type="ECO:0000313" key="4">
    <source>
        <dbReference type="Proteomes" id="UP000238362"/>
    </source>
</evidence>
<feature type="transmembrane region" description="Helical" evidence="2">
    <location>
        <begin position="164"/>
        <end position="181"/>
    </location>
</feature>
<feature type="transmembrane region" description="Helical" evidence="2">
    <location>
        <begin position="6"/>
        <end position="23"/>
    </location>
</feature>
<organism evidence="3 4">
    <name type="scientific">Prauserella shujinwangii</name>
    <dbReference type="NCBI Taxonomy" id="1453103"/>
    <lineage>
        <taxon>Bacteria</taxon>
        <taxon>Bacillati</taxon>
        <taxon>Actinomycetota</taxon>
        <taxon>Actinomycetes</taxon>
        <taxon>Pseudonocardiales</taxon>
        <taxon>Pseudonocardiaceae</taxon>
        <taxon>Prauserella</taxon>
    </lineage>
</organism>
<keyword evidence="2" id="KW-1133">Transmembrane helix</keyword>
<dbReference type="OrthoDB" id="3696421at2"/>
<feature type="region of interest" description="Disordered" evidence="1">
    <location>
        <begin position="249"/>
        <end position="272"/>
    </location>
</feature>
<accession>A0A2T0M0A9</accession>
<keyword evidence="2" id="KW-0812">Transmembrane</keyword>
<gene>
    <name evidence="3" type="ORF">B0I33_102160</name>
</gene>
<comment type="caution">
    <text evidence="3">The sequence shown here is derived from an EMBL/GenBank/DDBJ whole genome shotgun (WGS) entry which is preliminary data.</text>
</comment>
<feature type="transmembrane region" description="Helical" evidence="2">
    <location>
        <begin position="141"/>
        <end position="158"/>
    </location>
</feature>
<dbReference type="NCBIfam" id="NF045516">
    <property type="entry name" value="GlpR"/>
    <property type="match status" value="1"/>
</dbReference>
<evidence type="ECO:0000256" key="2">
    <source>
        <dbReference type="SAM" id="Phobius"/>
    </source>
</evidence>